<dbReference type="AlphaFoldDB" id="A0A554J9X2"/>
<dbReference type="Proteomes" id="UP000319613">
    <property type="component" value="Unassembled WGS sequence"/>
</dbReference>
<protein>
    <recommendedName>
        <fullName evidence="4">Lipoprotein</fullName>
    </recommendedName>
</protein>
<dbReference type="EMBL" id="VMFF01000067">
    <property type="protein sequence ID" value="TSC65132.1"/>
    <property type="molecule type" value="Genomic_DNA"/>
</dbReference>
<proteinExistence type="predicted"/>
<evidence type="ECO:0008006" key="4">
    <source>
        <dbReference type="Google" id="ProtNLM"/>
    </source>
</evidence>
<accession>A0A554J9X2</accession>
<feature type="signal peptide" evidence="1">
    <location>
        <begin position="1"/>
        <end position="23"/>
    </location>
</feature>
<keyword evidence="1" id="KW-0732">Signal</keyword>
<evidence type="ECO:0000313" key="3">
    <source>
        <dbReference type="Proteomes" id="UP000319613"/>
    </source>
</evidence>
<evidence type="ECO:0000256" key="1">
    <source>
        <dbReference type="SAM" id="SignalP"/>
    </source>
</evidence>
<dbReference type="PROSITE" id="PS51257">
    <property type="entry name" value="PROKAR_LIPOPROTEIN"/>
    <property type="match status" value="1"/>
</dbReference>
<organism evidence="2 3">
    <name type="scientific">Candidatus Doudnabacteria bacterium Gr01-1014_77</name>
    <dbReference type="NCBI Taxonomy" id="2017133"/>
    <lineage>
        <taxon>Bacteria</taxon>
        <taxon>Candidatus Doudnaibacteriota</taxon>
    </lineage>
</organism>
<feature type="chain" id="PRO_5021958506" description="Lipoprotein" evidence="1">
    <location>
        <begin position="24"/>
        <end position="246"/>
    </location>
</feature>
<reference evidence="2 3" key="1">
    <citation type="submission" date="2017-07" db="EMBL/GenBank/DDBJ databases">
        <title>Mechanisms for carbon and nitrogen cycling indicate functional differentiation within the Candidate Phyla Radiation.</title>
        <authorList>
            <person name="Danczak R.E."/>
            <person name="Johnston M.D."/>
            <person name="Kenah C."/>
            <person name="Slattery M."/>
            <person name="Wrighton K.C."/>
            <person name="Wilkins M.J."/>
        </authorList>
    </citation>
    <scope>NUCLEOTIDE SEQUENCE [LARGE SCALE GENOMIC DNA]</scope>
    <source>
        <strain evidence="2">Gr01-1014_77</strain>
    </source>
</reference>
<evidence type="ECO:0000313" key="2">
    <source>
        <dbReference type="EMBL" id="TSC65132.1"/>
    </source>
</evidence>
<comment type="caution">
    <text evidence="2">The sequence shown here is derived from an EMBL/GenBank/DDBJ whole genome shotgun (WGS) entry which is preliminary data.</text>
</comment>
<name>A0A554J9X2_9BACT</name>
<sequence length="246" mass="26996">MKVGYKKTILLSAILFLAVACNAKPVGNNVVVNKQNIPSFVNERIRGGFEGEPVGENIAEPTQGNIVQAPQTEIKPKTTQPNTTIPKVSEQVCNSDLSCLKKAVENSCQSFSATLNFSGDHPLAPGLARYSTTRLYEVKGSVGTKCEIYEKYISGSMEYIQSALDAEIQKGDITKEYAEQFRSSQEDAYKKAASKSASCILSSLDFEQHLTYYTQGYLHSDIPIFVAVSENNDPYSSSCTGELYNR</sequence>
<gene>
    <name evidence="2" type="ORF">G01um101477_615</name>
</gene>